<keyword evidence="1" id="KW-0732">Signal</keyword>
<evidence type="ECO:0000313" key="2">
    <source>
        <dbReference type="EMBL" id="AJF07810.1"/>
    </source>
</evidence>
<dbReference type="STRING" id="483547.GSUB_16350"/>
<protein>
    <recommendedName>
        <fullName evidence="4">Lipoprotein</fullName>
    </recommendedName>
</protein>
<dbReference type="Proteomes" id="UP000035036">
    <property type="component" value="Chromosome"/>
</dbReference>
<dbReference type="PROSITE" id="PS51257">
    <property type="entry name" value="PROKAR_LIPOPROTEIN"/>
    <property type="match status" value="1"/>
</dbReference>
<dbReference type="OrthoDB" id="5405546at2"/>
<feature type="signal peptide" evidence="1">
    <location>
        <begin position="1"/>
        <end position="19"/>
    </location>
</feature>
<dbReference type="EMBL" id="CP010311">
    <property type="protein sequence ID" value="AJF07810.1"/>
    <property type="molecule type" value="Genomic_DNA"/>
</dbReference>
<evidence type="ECO:0000313" key="3">
    <source>
        <dbReference type="Proteomes" id="UP000035036"/>
    </source>
</evidence>
<feature type="chain" id="PRO_5002102132" description="Lipoprotein" evidence="1">
    <location>
        <begin position="20"/>
        <end position="203"/>
    </location>
</feature>
<proteinExistence type="predicted"/>
<evidence type="ECO:0000256" key="1">
    <source>
        <dbReference type="SAM" id="SignalP"/>
    </source>
</evidence>
<dbReference type="KEGG" id="gsb:GSUB_16350"/>
<gene>
    <name evidence="2" type="ORF">GSUB_16350</name>
</gene>
<accession>A0A0B5FUF3</accession>
<dbReference type="AlphaFoldDB" id="A0A0B5FUF3"/>
<sequence>MMKRISAVIVGLLVLAGCAAPQPSEPVDPFGSMRQPDGSVLWQQEYSFVPPEAPWQLIDLNETDYSIAFMKTCRESYPCQSTLAYAEEPFGYSMDFEQRQREFFKRFLWASRVNFAKAQLSKAELFGEEALIARTEGVEPVLGHKVDVKVVFARRGERVVAFYYTQWRPADGEYDKADEKDFDQFVEQFHFERPSFYQRLLSE</sequence>
<name>A0A0B5FUF3_9BACT</name>
<keyword evidence="3" id="KW-1185">Reference proteome</keyword>
<dbReference type="RefSeq" id="WP_040201798.1">
    <property type="nucleotide sequence ID" value="NZ_CP010311.1"/>
</dbReference>
<reference evidence="2 3" key="1">
    <citation type="journal article" date="2015" name="Genome Announc.">
        <title>Genomes of Geoalkalibacter ferrihydriticus Z-0531T and Geoalkalibacter subterraneus Red1T, Two Haloalkaliphilic Metal-Reducing Deltaproteobacteria.</title>
        <authorList>
            <person name="Badalamenti J.P."/>
            <person name="Krajmalnik-Brown R."/>
            <person name="Torres C.I."/>
            <person name="Bond D.R."/>
        </authorList>
    </citation>
    <scope>NUCLEOTIDE SEQUENCE [LARGE SCALE GENOMIC DNA]</scope>
    <source>
        <strain evidence="2 3">Red1</strain>
    </source>
</reference>
<dbReference type="HOGENOM" id="CLU_1347315_0_0_7"/>
<organism evidence="2 3">
    <name type="scientific">Geoalkalibacter subterraneus</name>
    <dbReference type="NCBI Taxonomy" id="483547"/>
    <lineage>
        <taxon>Bacteria</taxon>
        <taxon>Pseudomonadati</taxon>
        <taxon>Thermodesulfobacteriota</taxon>
        <taxon>Desulfuromonadia</taxon>
        <taxon>Desulfuromonadales</taxon>
        <taxon>Geoalkalibacteraceae</taxon>
        <taxon>Geoalkalibacter</taxon>
    </lineage>
</organism>
<evidence type="ECO:0008006" key="4">
    <source>
        <dbReference type="Google" id="ProtNLM"/>
    </source>
</evidence>